<dbReference type="AlphaFoldDB" id="A0A8T0BZE8"/>
<gene>
    <name evidence="1" type="ORF">PRUB_b0379</name>
</gene>
<dbReference type="Proteomes" id="UP000016480">
    <property type="component" value="Unassembled WGS sequence"/>
</dbReference>
<name>A0A8T0BZE8_9GAMM</name>
<sequence length="38" mass="4498">MSKIHCNEIEKSYKTQQRGAPWRPQDTAIMSLFTLIQF</sequence>
<dbReference type="EMBL" id="AHCD03000044">
    <property type="protein sequence ID" value="KAF7781225.1"/>
    <property type="molecule type" value="Genomic_DNA"/>
</dbReference>
<proteinExistence type="predicted"/>
<evidence type="ECO:0000313" key="1">
    <source>
        <dbReference type="EMBL" id="KAF7781225.1"/>
    </source>
</evidence>
<organism evidence="1 2">
    <name type="scientific">Pseudoalteromonas rubra</name>
    <dbReference type="NCBI Taxonomy" id="43658"/>
    <lineage>
        <taxon>Bacteria</taxon>
        <taxon>Pseudomonadati</taxon>
        <taxon>Pseudomonadota</taxon>
        <taxon>Gammaproteobacteria</taxon>
        <taxon>Alteromonadales</taxon>
        <taxon>Pseudoalteromonadaceae</taxon>
        <taxon>Pseudoalteromonas</taxon>
    </lineage>
</organism>
<comment type="caution">
    <text evidence="1">The sequence shown here is derived from an EMBL/GenBank/DDBJ whole genome shotgun (WGS) entry which is preliminary data.</text>
</comment>
<evidence type="ECO:0000313" key="2">
    <source>
        <dbReference type="Proteomes" id="UP000016480"/>
    </source>
</evidence>
<protein>
    <submittedName>
        <fullName evidence="1">Uncharacterized protein</fullName>
    </submittedName>
</protein>
<reference evidence="1 2" key="1">
    <citation type="journal article" date="2012" name="J. Bacteriol.">
        <title>Genome sequence of the cycloprodigiosin-producing bacterial strain Pseudoalteromonas rubra ATCC 29570(T).</title>
        <authorList>
            <person name="Xie B.B."/>
            <person name="Shu Y.L."/>
            <person name="Qin Q.L."/>
            <person name="Rong J.C."/>
            <person name="Zhang X.Y."/>
            <person name="Chen X.L."/>
            <person name="Zhou B.C."/>
            <person name="Zhang Y.Z."/>
        </authorList>
    </citation>
    <scope>NUCLEOTIDE SEQUENCE [LARGE SCALE GENOMIC DNA]</scope>
    <source>
        <strain evidence="1 2">DSM 6842</strain>
    </source>
</reference>
<accession>A0A8T0BZE8</accession>